<sequence length="210" mass="25279">MSRKFFNSKTFCILASDLELWNELGHEDNFEEHFKKMKINTENKLEDYFAFLKNKFREIKSFLNMGKEKEVIFYWKDGGSGLSPLFCKKALNNKHRFANLNFEQDQSLASIYKDIKNEPNGFYRLYFCIGWEITERSINKNLHNSLDDFLMDLSLKKNDLYFLKSQVGDISKLTEYGTEIYFRNRKDTYYYAAYDSEGYLEEEWEEEFSY</sequence>
<dbReference type="EMBL" id="JAAORC010000002">
    <property type="protein sequence ID" value="MBO8223091.1"/>
    <property type="molecule type" value="Genomic_DNA"/>
</dbReference>
<organism evidence="1 2">
    <name type="scientific">Prochlorococcus marinus str. XMU1401</name>
    <dbReference type="NCBI Taxonomy" id="2052594"/>
    <lineage>
        <taxon>Bacteria</taxon>
        <taxon>Bacillati</taxon>
        <taxon>Cyanobacteriota</taxon>
        <taxon>Cyanophyceae</taxon>
        <taxon>Synechococcales</taxon>
        <taxon>Prochlorococcaceae</taxon>
        <taxon>Prochlorococcus</taxon>
    </lineage>
</organism>
<gene>
    <name evidence="1" type="ORF">HA142_06150</name>
</gene>
<reference evidence="1" key="1">
    <citation type="submission" date="2020-03" db="EMBL/GenBank/DDBJ databases">
        <title>Genome differentiation and subclade ecological adaptation of Prochlorococcus HLII clade in the global ocean.</title>
        <authorList>
            <person name="Yan W."/>
            <person name="Fen X."/>
            <person name="Zhang W."/>
        </authorList>
    </citation>
    <scope>NUCLEOTIDE SEQUENCE</scope>
    <source>
        <strain evidence="1">XMU1401</strain>
    </source>
</reference>
<protein>
    <submittedName>
        <fullName evidence="1">Uncharacterized protein</fullName>
    </submittedName>
</protein>
<proteinExistence type="predicted"/>
<evidence type="ECO:0000313" key="2">
    <source>
        <dbReference type="Proteomes" id="UP000666562"/>
    </source>
</evidence>
<accession>A0A8I1X406</accession>
<dbReference type="Proteomes" id="UP000666562">
    <property type="component" value="Unassembled WGS sequence"/>
</dbReference>
<dbReference type="RefSeq" id="WP_209044422.1">
    <property type="nucleotide sequence ID" value="NZ_JAAORC010000002.1"/>
</dbReference>
<dbReference type="AlphaFoldDB" id="A0A8I1X406"/>
<evidence type="ECO:0000313" key="1">
    <source>
        <dbReference type="EMBL" id="MBO8223091.1"/>
    </source>
</evidence>
<comment type="caution">
    <text evidence="1">The sequence shown here is derived from an EMBL/GenBank/DDBJ whole genome shotgun (WGS) entry which is preliminary data.</text>
</comment>
<name>A0A8I1X406_PROMR</name>